<dbReference type="AlphaFoldDB" id="F2JKS6"/>
<dbReference type="HOGENOM" id="CLU_040769_0_1_9"/>
<feature type="transmembrane region" description="Helical" evidence="7">
    <location>
        <begin position="103"/>
        <end position="126"/>
    </location>
</feature>
<feature type="transmembrane region" description="Helical" evidence="7">
    <location>
        <begin position="188"/>
        <end position="207"/>
    </location>
</feature>
<reference evidence="8 9" key="1">
    <citation type="journal article" date="2011" name="J. Bacteriol.">
        <title>Complete genome sequence of the cellulose-degrading bacterium Cellulosilyticum lentocellum.</title>
        <authorList>
            <consortium name="US DOE Joint Genome Institute"/>
            <person name="Miller D.A."/>
            <person name="Suen G."/>
            <person name="Bruce D."/>
            <person name="Copeland A."/>
            <person name="Cheng J.F."/>
            <person name="Detter C."/>
            <person name="Goodwin L.A."/>
            <person name="Han C.S."/>
            <person name="Hauser L.J."/>
            <person name="Land M.L."/>
            <person name="Lapidus A."/>
            <person name="Lucas S."/>
            <person name="Meincke L."/>
            <person name="Pitluck S."/>
            <person name="Tapia R."/>
            <person name="Teshima H."/>
            <person name="Woyke T."/>
            <person name="Fox B.G."/>
            <person name="Angert E.R."/>
            <person name="Currie C.R."/>
        </authorList>
    </citation>
    <scope>NUCLEOTIDE SEQUENCE [LARGE SCALE GENOMIC DNA]</scope>
    <source>
        <strain evidence="9">ATCC 49066 / DSM 5427 / NCIMB 11756 / RHM5</strain>
    </source>
</reference>
<evidence type="ECO:0000256" key="3">
    <source>
        <dbReference type="ARBA" id="ARBA00022692"/>
    </source>
</evidence>
<dbReference type="PANTHER" id="PTHR47089">
    <property type="entry name" value="ABC TRANSPORTER, PERMEASE PROTEIN"/>
    <property type="match status" value="1"/>
</dbReference>
<keyword evidence="3 7" id="KW-0812">Transmembrane</keyword>
<feature type="region of interest" description="Disordered" evidence="6">
    <location>
        <begin position="343"/>
        <end position="396"/>
    </location>
</feature>
<comment type="subcellular location">
    <subcellularLocation>
        <location evidence="1">Cell membrane</location>
        <topology evidence="1">Multi-pass membrane protein</topology>
    </subcellularLocation>
</comment>
<dbReference type="RefSeq" id="WP_013656627.1">
    <property type="nucleotide sequence ID" value="NC_015275.1"/>
</dbReference>
<evidence type="ECO:0000313" key="9">
    <source>
        <dbReference type="Proteomes" id="UP000008467"/>
    </source>
</evidence>
<dbReference type="KEGG" id="cle:Clole_1604"/>
<feature type="compositionally biased region" description="Polar residues" evidence="6">
    <location>
        <begin position="386"/>
        <end position="396"/>
    </location>
</feature>
<dbReference type="CDD" id="cd06580">
    <property type="entry name" value="TM_PBP1_transp_TpRbsC_like"/>
    <property type="match status" value="1"/>
</dbReference>
<dbReference type="PANTHER" id="PTHR47089:SF1">
    <property type="entry name" value="GUANOSINE ABC TRANSPORTER PERMEASE PROTEIN NUPP"/>
    <property type="match status" value="1"/>
</dbReference>
<accession>F2JKS6</accession>
<gene>
    <name evidence="8" type="ordered locus">Clole_1604</name>
</gene>
<name>F2JKS6_CELLD</name>
<sequence length="396" mass="42015">MNKKGLISIIAMVLGLLAGALLMFATGHNAFEGFLYLIQGGTKSIERIGNTIATATPLVLTGLSVAFAFRTGLFNIGTPGQMLFGGFCATIVGQAGLNLPRPIYLLVIILVALIGGALWAFIPGLLKAIFNVHEVVSCIMMNWIAYWIIYYGVQLWFPNGSKTTESLPLANALTLRSTWLSDLFGGSYINLGIIVAIAATLIIALILNKTTFGYELKAVGFNKHAAEYAGVSVNKSIIYSLMIAGGLAGLAGLTQYAGVATNMQIGIMPSQGFDGIAVSLLGANTPIGAFFSALFFGLLYAGRGFMSVMTDVPPEIADTIIATIIYFAATSVLVERFLNKVKPKKGSKNTSNIQTETKDKLNNSLIPDSVKESDNGHDSIGLLPPNDSNANQKGDE</sequence>
<evidence type="ECO:0000256" key="2">
    <source>
        <dbReference type="ARBA" id="ARBA00022475"/>
    </source>
</evidence>
<dbReference type="GO" id="GO:0005886">
    <property type="term" value="C:plasma membrane"/>
    <property type="evidence" value="ECO:0007669"/>
    <property type="project" value="UniProtKB-SubCell"/>
</dbReference>
<feature type="transmembrane region" description="Helical" evidence="7">
    <location>
        <begin position="138"/>
        <end position="157"/>
    </location>
</feature>
<feature type="transmembrane region" description="Helical" evidence="7">
    <location>
        <begin position="276"/>
        <end position="300"/>
    </location>
</feature>
<dbReference type="Pfam" id="PF02653">
    <property type="entry name" value="BPD_transp_2"/>
    <property type="match status" value="1"/>
</dbReference>
<evidence type="ECO:0000256" key="4">
    <source>
        <dbReference type="ARBA" id="ARBA00022989"/>
    </source>
</evidence>
<keyword evidence="9" id="KW-1185">Reference proteome</keyword>
<dbReference type="InterPro" id="IPR001851">
    <property type="entry name" value="ABC_transp_permease"/>
</dbReference>
<evidence type="ECO:0000256" key="5">
    <source>
        <dbReference type="ARBA" id="ARBA00023136"/>
    </source>
</evidence>
<organism evidence="8 9">
    <name type="scientific">Cellulosilyticum lentocellum (strain ATCC 49066 / DSM 5427 / NCIMB 11756 / RHM5)</name>
    <name type="common">Clostridium lentocellum</name>
    <dbReference type="NCBI Taxonomy" id="642492"/>
    <lineage>
        <taxon>Bacteria</taxon>
        <taxon>Bacillati</taxon>
        <taxon>Bacillota</taxon>
        <taxon>Clostridia</taxon>
        <taxon>Lachnospirales</taxon>
        <taxon>Cellulosilyticaceae</taxon>
        <taxon>Cellulosilyticum</taxon>
    </lineage>
</organism>
<dbReference type="STRING" id="642492.Clole_1604"/>
<feature type="transmembrane region" description="Helical" evidence="7">
    <location>
        <begin position="48"/>
        <end position="69"/>
    </location>
</feature>
<proteinExistence type="predicted"/>
<keyword evidence="5 7" id="KW-0472">Membrane</keyword>
<keyword evidence="4 7" id="KW-1133">Transmembrane helix</keyword>
<evidence type="ECO:0000256" key="1">
    <source>
        <dbReference type="ARBA" id="ARBA00004651"/>
    </source>
</evidence>
<evidence type="ECO:0000256" key="7">
    <source>
        <dbReference type="SAM" id="Phobius"/>
    </source>
</evidence>
<feature type="transmembrane region" description="Helical" evidence="7">
    <location>
        <begin position="7"/>
        <end position="28"/>
    </location>
</feature>
<dbReference type="Proteomes" id="UP000008467">
    <property type="component" value="Chromosome"/>
</dbReference>
<dbReference type="GO" id="GO:0022857">
    <property type="term" value="F:transmembrane transporter activity"/>
    <property type="evidence" value="ECO:0007669"/>
    <property type="project" value="InterPro"/>
</dbReference>
<dbReference type="eggNOG" id="COG4603">
    <property type="taxonomic scope" value="Bacteria"/>
</dbReference>
<protein>
    <submittedName>
        <fullName evidence="8">ABC-type transporter, integral membrane subunit</fullName>
    </submittedName>
</protein>
<evidence type="ECO:0000256" key="6">
    <source>
        <dbReference type="SAM" id="MobiDB-lite"/>
    </source>
</evidence>
<evidence type="ECO:0000313" key="8">
    <source>
        <dbReference type="EMBL" id="ADZ83329.1"/>
    </source>
</evidence>
<keyword evidence="2" id="KW-1003">Cell membrane</keyword>
<feature type="transmembrane region" description="Helical" evidence="7">
    <location>
        <begin position="81"/>
        <end position="97"/>
    </location>
</feature>
<dbReference type="EMBL" id="CP002582">
    <property type="protein sequence ID" value="ADZ83329.1"/>
    <property type="molecule type" value="Genomic_DNA"/>
</dbReference>